<dbReference type="OrthoDB" id="9773308at2"/>
<comment type="caution">
    <text evidence="2">The sequence shown here is derived from an EMBL/GenBank/DDBJ whole genome shotgun (WGS) entry which is preliminary data.</text>
</comment>
<evidence type="ECO:0000313" key="3">
    <source>
        <dbReference type="Proteomes" id="UP000463470"/>
    </source>
</evidence>
<keyword evidence="3" id="KW-1185">Reference proteome</keyword>
<dbReference type="InterPro" id="IPR050908">
    <property type="entry name" value="SmbC-like"/>
</dbReference>
<dbReference type="PANTHER" id="PTHR40055:SF1">
    <property type="entry name" value="TRANSCRIPTIONAL REGULATOR YGIV-RELATED"/>
    <property type="match status" value="1"/>
</dbReference>
<sequence>MDCAIELSEQPSRPVLYIRARTAVGNLPQVLGKAYSEIIAYLNELGEAPADAAFAAYYNMDMENLDVEIGFPVAKPLAGKGDIQAGEIPAGRQVSSLYKGPYSKMEPFYAAMSRWMSENNITPTGVVYEFYYNCPAEVPEEELLTKVAFLVKL</sequence>
<dbReference type="Pfam" id="PF06445">
    <property type="entry name" value="GyrI-like"/>
    <property type="match status" value="1"/>
</dbReference>
<accession>A0A845L6J9</accession>
<dbReference type="RefSeq" id="WP_161259182.1">
    <property type="nucleotide sequence ID" value="NZ_WXEY01000017.1"/>
</dbReference>
<dbReference type="Proteomes" id="UP000463470">
    <property type="component" value="Unassembled WGS sequence"/>
</dbReference>
<dbReference type="InterPro" id="IPR029442">
    <property type="entry name" value="GyrI-like"/>
</dbReference>
<dbReference type="EMBL" id="WXEY01000017">
    <property type="protein sequence ID" value="MZP30655.1"/>
    <property type="molecule type" value="Genomic_DNA"/>
</dbReference>
<evidence type="ECO:0000313" key="2">
    <source>
        <dbReference type="EMBL" id="MZP30655.1"/>
    </source>
</evidence>
<name>A0A845L6J9_9FIRM</name>
<organism evidence="2 3">
    <name type="scientific">Heliomicrobium undosum</name>
    <dbReference type="NCBI Taxonomy" id="121734"/>
    <lineage>
        <taxon>Bacteria</taxon>
        <taxon>Bacillati</taxon>
        <taxon>Bacillota</taxon>
        <taxon>Clostridia</taxon>
        <taxon>Eubacteriales</taxon>
        <taxon>Heliobacteriaceae</taxon>
        <taxon>Heliomicrobium</taxon>
    </lineage>
</organism>
<dbReference type="InterPro" id="IPR010499">
    <property type="entry name" value="AraC_E-bd"/>
</dbReference>
<dbReference type="InterPro" id="IPR011256">
    <property type="entry name" value="Reg_factor_effector_dom_sf"/>
</dbReference>
<dbReference type="PANTHER" id="PTHR40055">
    <property type="entry name" value="TRANSCRIPTIONAL REGULATOR YGIV-RELATED"/>
    <property type="match status" value="1"/>
</dbReference>
<dbReference type="Gene3D" id="3.20.80.10">
    <property type="entry name" value="Regulatory factor, effector binding domain"/>
    <property type="match status" value="1"/>
</dbReference>
<evidence type="ECO:0000259" key="1">
    <source>
        <dbReference type="SMART" id="SM00871"/>
    </source>
</evidence>
<dbReference type="SUPFAM" id="SSF55136">
    <property type="entry name" value="Probable bacterial effector-binding domain"/>
    <property type="match status" value="1"/>
</dbReference>
<dbReference type="SMART" id="SM00871">
    <property type="entry name" value="AraC_E_bind"/>
    <property type="match status" value="1"/>
</dbReference>
<reference evidence="2 3" key="1">
    <citation type="submission" date="2020-01" db="EMBL/GenBank/DDBJ databases">
        <title>Whole-genome sequence of Heliobacterium undosum DSM 13378.</title>
        <authorList>
            <person name="Kyndt J.A."/>
            <person name="Meyer T.E."/>
        </authorList>
    </citation>
    <scope>NUCLEOTIDE SEQUENCE [LARGE SCALE GENOMIC DNA]</scope>
    <source>
        <strain evidence="2 3">DSM 13378</strain>
    </source>
</reference>
<feature type="domain" description="AraC effector-binding" evidence="1">
    <location>
        <begin position="3"/>
        <end position="152"/>
    </location>
</feature>
<proteinExistence type="predicted"/>
<protein>
    <submittedName>
        <fullName evidence="2">AraC family transcriptional regulator</fullName>
    </submittedName>
</protein>
<gene>
    <name evidence="2" type="ORF">GTO91_13130</name>
</gene>
<dbReference type="AlphaFoldDB" id="A0A845L6J9"/>